<dbReference type="PANTHER" id="PTHR40392:SF1">
    <property type="entry name" value="2-PHOSPHO-L-LACTATE GUANYLYLTRANSFERASE"/>
    <property type="match status" value="1"/>
</dbReference>
<keyword evidence="1 5" id="KW-0808">Transferase</keyword>
<dbReference type="Pfam" id="PF01983">
    <property type="entry name" value="CofC"/>
    <property type="match status" value="1"/>
</dbReference>
<evidence type="ECO:0000313" key="6">
    <source>
        <dbReference type="EMBL" id="AOS65307.1"/>
    </source>
</evidence>
<dbReference type="EC" id="2.7.7.105" evidence="5"/>
<dbReference type="EMBL" id="CP014859">
    <property type="protein sequence ID" value="AOS65307.1"/>
    <property type="molecule type" value="Genomic_DNA"/>
</dbReference>
<keyword evidence="4 5" id="KW-0342">GTP-binding</keyword>
<feature type="binding site" evidence="5">
    <location>
        <position position="145"/>
    </location>
    <ligand>
        <name>phosphoenolpyruvate</name>
        <dbReference type="ChEBI" id="CHEBI:58702"/>
    </ligand>
</feature>
<dbReference type="PANTHER" id="PTHR40392">
    <property type="entry name" value="2-PHOSPHO-L-LACTATE GUANYLYLTRANSFERASE"/>
    <property type="match status" value="1"/>
</dbReference>
<comment type="similarity">
    <text evidence="5">Belongs to the CofC family.</text>
</comment>
<dbReference type="KEGG" id="ahm:TL08_22625"/>
<dbReference type="HAMAP" id="MF_02114">
    <property type="entry name" value="CofC"/>
    <property type="match status" value="1"/>
</dbReference>
<organism evidence="6 7">
    <name type="scientific">Actinoalloteichus hymeniacidonis</name>
    <dbReference type="NCBI Taxonomy" id="340345"/>
    <lineage>
        <taxon>Bacteria</taxon>
        <taxon>Bacillati</taxon>
        <taxon>Actinomycetota</taxon>
        <taxon>Actinomycetes</taxon>
        <taxon>Pseudonocardiales</taxon>
        <taxon>Pseudonocardiaceae</taxon>
        <taxon>Actinoalloteichus</taxon>
    </lineage>
</organism>
<keyword evidence="7" id="KW-1185">Reference proteome</keyword>
<comment type="function">
    <text evidence="5">Guanylyltransferase that catalyzes the activation of phosphoenolpyruvate (PEP) as enolpyruvoyl-2-diphospho-5'-guanosine, via the condensation of PEP with GTP. It is involved in the biosynthesis of coenzyme F420, a hydride carrier cofactor.</text>
</comment>
<dbReference type="GO" id="GO:0005525">
    <property type="term" value="F:GTP binding"/>
    <property type="evidence" value="ECO:0007669"/>
    <property type="project" value="UniProtKB-KW"/>
</dbReference>
<evidence type="ECO:0000256" key="4">
    <source>
        <dbReference type="ARBA" id="ARBA00023134"/>
    </source>
</evidence>
<dbReference type="InterPro" id="IPR002835">
    <property type="entry name" value="CofC"/>
</dbReference>
<dbReference type="Gene3D" id="3.90.550.10">
    <property type="entry name" value="Spore Coat Polysaccharide Biosynthesis Protein SpsA, Chain A"/>
    <property type="match status" value="1"/>
</dbReference>
<evidence type="ECO:0000256" key="2">
    <source>
        <dbReference type="ARBA" id="ARBA00022695"/>
    </source>
</evidence>
<evidence type="ECO:0000256" key="5">
    <source>
        <dbReference type="HAMAP-Rule" id="MF_02114"/>
    </source>
</evidence>
<dbReference type="GO" id="GO:0052645">
    <property type="term" value="P:F420-0 metabolic process"/>
    <property type="evidence" value="ECO:0007669"/>
    <property type="project" value="UniProtKB-UniRule"/>
</dbReference>
<name>A0AAC9HTB9_9PSEU</name>
<dbReference type="RefSeq" id="WP_236750375.1">
    <property type="nucleotide sequence ID" value="NZ_CP014859.1"/>
</dbReference>
<evidence type="ECO:0000256" key="1">
    <source>
        <dbReference type="ARBA" id="ARBA00022679"/>
    </source>
</evidence>
<dbReference type="Proteomes" id="UP000095210">
    <property type="component" value="Chromosome"/>
</dbReference>
<keyword evidence="2 5" id="KW-0548">Nucleotidyltransferase</keyword>
<evidence type="ECO:0000256" key="3">
    <source>
        <dbReference type="ARBA" id="ARBA00022741"/>
    </source>
</evidence>
<dbReference type="InterPro" id="IPR029044">
    <property type="entry name" value="Nucleotide-diphossugar_trans"/>
</dbReference>
<comment type="catalytic activity">
    <reaction evidence="5">
        <text>phosphoenolpyruvate + GTP + H(+) = enolpyruvoyl-2-diphospho-5'-guanosine + diphosphate</text>
        <dbReference type="Rhea" id="RHEA:30519"/>
        <dbReference type="ChEBI" id="CHEBI:15378"/>
        <dbReference type="ChEBI" id="CHEBI:33019"/>
        <dbReference type="ChEBI" id="CHEBI:37565"/>
        <dbReference type="ChEBI" id="CHEBI:58702"/>
        <dbReference type="ChEBI" id="CHEBI:143701"/>
        <dbReference type="EC" id="2.7.7.105"/>
    </reaction>
</comment>
<dbReference type="GO" id="GO:0043814">
    <property type="term" value="F:phospholactate guanylyltransferase activity"/>
    <property type="evidence" value="ECO:0007669"/>
    <property type="project" value="InterPro"/>
</dbReference>
<feature type="binding site" evidence="5">
    <location>
        <position position="164"/>
    </location>
    <ligand>
        <name>phosphoenolpyruvate</name>
        <dbReference type="ChEBI" id="CHEBI:58702"/>
    </ligand>
</feature>
<reference evidence="7" key="1">
    <citation type="submission" date="2016-03" db="EMBL/GenBank/DDBJ databases">
        <title>Complete genome sequence of the type strain Actinoalloteichus hymeniacidonis DSM 45092.</title>
        <authorList>
            <person name="Schaffert L."/>
            <person name="Albersmeier A."/>
            <person name="Winkler A."/>
            <person name="Kalinowski J."/>
            <person name="Zotchev S."/>
            <person name="Ruckert C."/>
        </authorList>
    </citation>
    <scope>NUCLEOTIDE SEQUENCE [LARGE SCALE GENOMIC DNA]</scope>
    <source>
        <strain evidence="7">HPA177(T) (DSM 45092(T))</strain>
    </source>
</reference>
<dbReference type="NCBIfam" id="TIGR03552">
    <property type="entry name" value="F420_cofC"/>
    <property type="match status" value="1"/>
</dbReference>
<gene>
    <name evidence="5" type="primary">fbiD</name>
    <name evidence="6" type="ORF">TL08_22625</name>
</gene>
<sequence>MCTGVDLLVPVKMLHAAKSRLLGAADDGVGNPERHAQLVVALLLDTLTAARAAEGVRRVIAVTSDLTVSAAVRAEGLTVLAEPPSGGLNAALQHGSTQLLSGDPTVRVGALQADLPALRSEDLAEALAQAGDRRAFCADRQGTGTTMLIAAPGSPLLPGFGVGSAERHAASGAVQVGTDRPTLRCDVDTEDDLRAAAGLGLGENTRAVLAQYRRCDRHAC</sequence>
<dbReference type="SUPFAM" id="SSF53448">
    <property type="entry name" value="Nucleotide-diphospho-sugar transferases"/>
    <property type="match status" value="1"/>
</dbReference>
<keyword evidence="3 5" id="KW-0547">Nucleotide-binding</keyword>
<protein>
    <recommendedName>
        <fullName evidence="5">Phosphoenolpyruvate guanylyltransferase</fullName>
        <shortName evidence="5">PEP guanylyltransferase</shortName>
        <ecNumber evidence="5">2.7.7.105</ecNumber>
    </recommendedName>
</protein>
<comment type="pathway">
    <text evidence="5">Cofactor biosynthesis; coenzyme F420 biosynthesis.</text>
</comment>
<dbReference type="AlphaFoldDB" id="A0AAC9HTB9"/>
<feature type="binding site" evidence="5">
    <location>
        <position position="161"/>
    </location>
    <ligand>
        <name>phosphoenolpyruvate</name>
        <dbReference type="ChEBI" id="CHEBI:58702"/>
    </ligand>
</feature>
<accession>A0AAC9HTB9</accession>
<proteinExistence type="inferred from homology"/>
<evidence type="ECO:0000313" key="7">
    <source>
        <dbReference type="Proteomes" id="UP000095210"/>
    </source>
</evidence>